<evidence type="ECO:0000313" key="4">
    <source>
        <dbReference type="EMBL" id="KAK3171192.1"/>
    </source>
</evidence>
<dbReference type="InterPro" id="IPR041627">
    <property type="entry name" value="AAA_lid_6"/>
</dbReference>
<dbReference type="PANTHER" id="PTHR43392:SF2">
    <property type="entry name" value="AAA-TYPE ATPASE FAMILY PROTEIN _ ANKYRIN REPEAT FAMILY PROTEIN"/>
    <property type="match status" value="1"/>
</dbReference>
<keyword evidence="2" id="KW-0067">ATP-binding</keyword>
<protein>
    <recommendedName>
        <fullName evidence="3">CbbX AAA lid domain-containing protein</fullName>
    </recommendedName>
</protein>
<evidence type="ECO:0000256" key="2">
    <source>
        <dbReference type="ARBA" id="ARBA00022840"/>
    </source>
</evidence>
<dbReference type="GO" id="GO:0016887">
    <property type="term" value="F:ATP hydrolysis activity"/>
    <property type="evidence" value="ECO:0007669"/>
    <property type="project" value="TreeGrafter"/>
</dbReference>
<evidence type="ECO:0000259" key="3">
    <source>
        <dbReference type="Pfam" id="PF17866"/>
    </source>
</evidence>
<dbReference type="InterPro" id="IPR027417">
    <property type="entry name" value="P-loop_NTPase"/>
</dbReference>
<dbReference type="Gene3D" id="1.10.8.60">
    <property type="match status" value="2"/>
</dbReference>
<dbReference type="Proteomes" id="UP001276659">
    <property type="component" value="Unassembled WGS sequence"/>
</dbReference>
<accession>A0AAE0DI64</accession>
<keyword evidence="5" id="KW-1185">Reference proteome</keyword>
<gene>
    <name evidence="4" type="ORF">OEA41_003276</name>
</gene>
<proteinExistence type="predicted"/>
<comment type="caution">
    <text evidence="4">The sequence shown here is derived from an EMBL/GenBank/DDBJ whole genome shotgun (WGS) entry which is preliminary data.</text>
</comment>
<feature type="domain" description="CbbX AAA lid" evidence="3">
    <location>
        <begin position="318"/>
        <end position="358"/>
    </location>
</feature>
<dbReference type="SUPFAM" id="SSF52540">
    <property type="entry name" value="P-loop containing nucleoside triphosphate hydrolases"/>
    <property type="match status" value="1"/>
</dbReference>
<dbReference type="InterPro" id="IPR050773">
    <property type="entry name" value="CbxX/CfxQ_RuBisCO_ESX"/>
</dbReference>
<keyword evidence="1" id="KW-0547">Nucleotide-binding</keyword>
<name>A0AAE0DI64_9LECA</name>
<evidence type="ECO:0000256" key="1">
    <source>
        <dbReference type="ARBA" id="ARBA00022741"/>
    </source>
</evidence>
<dbReference type="PANTHER" id="PTHR43392">
    <property type="entry name" value="AAA-TYPE ATPASE FAMILY PROTEIN / ANKYRIN REPEAT FAMILY PROTEIN"/>
    <property type="match status" value="1"/>
</dbReference>
<sequence length="443" mass="49484">MHELLLFGQVPASRHDQLTAQHNYGGNAVLDFLLAEIENNVGKMKVEDGMGGLYVRIVIRHLGRGRGQEGFGNAGALQNMFFKISERQAERLNRERKEGFRPDDFFLTKEDLIGPDPSKAIIKSKAWTKLQDLIGLDTVKESVRSMFGLIETNYHRELKEMPPIEFSLNRVFLGSAPARPRWPSFVTRNPADFIGGALGQSENNTKAILATTIGKVLIIDEAYMLYTGTGTAGNQSDPYKTAVIDTIVAQVQSVPGEDRCVLLLGYEDQIVEMFQNVNPGLSRRFPIADAFHFQDLSDAEMRQILELKLKDQGLDATERAKSVAIEVLARARDWPNFGNAGEVENLLGKAKTSYQTRQPLKPLSERSLDAIFEVQDFDAGFDREADAATNLQKLFEDVVGCESVVSKLEGYQQIARRMKYQGLDPREQIPTNFVFKGPPGKVL</sequence>
<dbReference type="GO" id="GO:0005524">
    <property type="term" value="F:ATP binding"/>
    <property type="evidence" value="ECO:0007669"/>
    <property type="project" value="UniProtKB-KW"/>
</dbReference>
<dbReference type="AlphaFoldDB" id="A0AAE0DI64"/>
<organism evidence="4 5">
    <name type="scientific">Lepraria neglecta</name>
    <dbReference type="NCBI Taxonomy" id="209136"/>
    <lineage>
        <taxon>Eukaryota</taxon>
        <taxon>Fungi</taxon>
        <taxon>Dikarya</taxon>
        <taxon>Ascomycota</taxon>
        <taxon>Pezizomycotina</taxon>
        <taxon>Lecanoromycetes</taxon>
        <taxon>OSLEUM clade</taxon>
        <taxon>Lecanoromycetidae</taxon>
        <taxon>Lecanorales</taxon>
        <taxon>Lecanorineae</taxon>
        <taxon>Stereocaulaceae</taxon>
        <taxon>Lepraria</taxon>
    </lineage>
</organism>
<dbReference type="Pfam" id="PF17866">
    <property type="entry name" value="AAA_lid_6"/>
    <property type="match status" value="1"/>
</dbReference>
<evidence type="ECO:0000313" key="5">
    <source>
        <dbReference type="Proteomes" id="UP001276659"/>
    </source>
</evidence>
<dbReference type="Gene3D" id="3.40.50.300">
    <property type="entry name" value="P-loop containing nucleotide triphosphate hydrolases"/>
    <property type="match status" value="1"/>
</dbReference>
<dbReference type="FunFam" id="1.10.8.60:FF:000160">
    <property type="entry name" value="WGS project CABT00000000 data, contig 2.55"/>
    <property type="match status" value="1"/>
</dbReference>
<dbReference type="PRINTS" id="PR00819">
    <property type="entry name" value="CBXCFQXSUPER"/>
</dbReference>
<dbReference type="EMBL" id="JASNWA010000008">
    <property type="protein sequence ID" value="KAK3171192.1"/>
    <property type="molecule type" value="Genomic_DNA"/>
</dbReference>
<reference evidence="4" key="1">
    <citation type="submission" date="2022-11" db="EMBL/GenBank/DDBJ databases">
        <title>Chromosomal genome sequence assembly and mating type (MAT) locus characterization of the leprose asexual lichenized fungus Lepraria neglecta (Nyl.) Erichsen.</title>
        <authorList>
            <person name="Allen J.L."/>
            <person name="Pfeffer B."/>
        </authorList>
    </citation>
    <scope>NUCLEOTIDE SEQUENCE</scope>
    <source>
        <strain evidence="4">Allen 5258</strain>
    </source>
</reference>
<dbReference type="InterPro" id="IPR000641">
    <property type="entry name" value="CbxX/CfxQ"/>
</dbReference>